<organism evidence="7 8">
    <name type="scientific">Stemphylium lycopersici</name>
    <name type="common">Tomato gray leaf spot disease fungus</name>
    <name type="synonym">Thyrospora lycopersici</name>
    <dbReference type="NCBI Taxonomy" id="183478"/>
    <lineage>
        <taxon>Eukaryota</taxon>
        <taxon>Fungi</taxon>
        <taxon>Dikarya</taxon>
        <taxon>Ascomycota</taxon>
        <taxon>Pezizomycotina</taxon>
        <taxon>Dothideomycetes</taxon>
        <taxon>Pleosporomycetidae</taxon>
        <taxon>Pleosporales</taxon>
        <taxon>Pleosporineae</taxon>
        <taxon>Pleosporaceae</taxon>
        <taxon>Stemphylium</taxon>
    </lineage>
</organism>
<keyword evidence="8" id="KW-1185">Reference proteome</keyword>
<evidence type="ECO:0000313" key="7">
    <source>
        <dbReference type="EMBL" id="RAR06051.1"/>
    </source>
</evidence>
<keyword evidence="5" id="KW-0503">Monooxygenase</keyword>
<proteinExistence type="inferred from homology"/>
<dbReference type="GO" id="GO:0071949">
    <property type="term" value="F:FAD binding"/>
    <property type="evidence" value="ECO:0007669"/>
    <property type="project" value="InterPro"/>
</dbReference>
<dbReference type="GO" id="GO:0004497">
    <property type="term" value="F:monooxygenase activity"/>
    <property type="evidence" value="ECO:0007669"/>
    <property type="project" value="UniProtKB-KW"/>
</dbReference>
<gene>
    <name evidence="7" type="ORF">DDE83_007120</name>
</gene>
<dbReference type="InterPro" id="IPR002938">
    <property type="entry name" value="FAD-bd"/>
</dbReference>
<evidence type="ECO:0000256" key="5">
    <source>
        <dbReference type="ARBA" id="ARBA00023033"/>
    </source>
</evidence>
<dbReference type="SUPFAM" id="SSF51905">
    <property type="entry name" value="FAD/NAD(P)-binding domain"/>
    <property type="match status" value="1"/>
</dbReference>
<protein>
    <submittedName>
        <fullName evidence="7">Fad binding domain containing protein</fullName>
    </submittedName>
</protein>
<dbReference type="PRINTS" id="PR00420">
    <property type="entry name" value="RNGMNOXGNASE"/>
</dbReference>
<name>A0A364MXU1_STELY</name>
<evidence type="ECO:0000256" key="3">
    <source>
        <dbReference type="ARBA" id="ARBA00022827"/>
    </source>
</evidence>
<evidence type="ECO:0000256" key="4">
    <source>
        <dbReference type="ARBA" id="ARBA00023002"/>
    </source>
</evidence>
<dbReference type="Pfam" id="PF01494">
    <property type="entry name" value="FAD_binding_3"/>
    <property type="match status" value="1"/>
</dbReference>
<dbReference type="InterPro" id="IPR050493">
    <property type="entry name" value="FAD-dep_Monooxygenase_BioMet"/>
</dbReference>
<keyword evidence="4" id="KW-0560">Oxidoreductase</keyword>
<evidence type="ECO:0000259" key="6">
    <source>
        <dbReference type="Pfam" id="PF01494"/>
    </source>
</evidence>
<comment type="similarity">
    <text evidence="1">Belongs to the paxM FAD-dependent monooxygenase family.</text>
</comment>
<dbReference type="EMBL" id="QGDH01000122">
    <property type="protein sequence ID" value="RAR06051.1"/>
    <property type="molecule type" value="Genomic_DNA"/>
</dbReference>
<dbReference type="Gene3D" id="3.50.50.60">
    <property type="entry name" value="FAD/NAD(P)-binding domain"/>
    <property type="match status" value="1"/>
</dbReference>
<keyword evidence="3" id="KW-0274">FAD</keyword>
<dbReference type="SUPFAM" id="SSF54373">
    <property type="entry name" value="FAD-linked reductases, C-terminal domain"/>
    <property type="match status" value="1"/>
</dbReference>
<reference evidence="8" key="1">
    <citation type="submission" date="2018-05" db="EMBL/GenBank/DDBJ databases">
        <title>Draft genome sequence of Stemphylium lycopersici strain CIDEFI 213.</title>
        <authorList>
            <person name="Medina R."/>
            <person name="Franco M.E.E."/>
            <person name="Lucentini C.G."/>
            <person name="Saparrat M.C.N."/>
            <person name="Balatti P.A."/>
        </authorList>
    </citation>
    <scope>NUCLEOTIDE SEQUENCE [LARGE SCALE GENOMIC DNA]</scope>
    <source>
        <strain evidence="8">CIDEFI 213</strain>
    </source>
</reference>
<dbReference type="InterPro" id="IPR036188">
    <property type="entry name" value="FAD/NAD-bd_sf"/>
</dbReference>
<keyword evidence="2" id="KW-0285">Flavoprotein</keyword>
<accession>A0A364MXU1</accession>
<dbReference type="PANTHER" id="PTHR13789">
    <property type="entry name" value="MONOOXYGENASE"/>
    <property type="match status" value="1"/>
</dbReference>
<evidence type="ECO:0000256" key="2">
    <source>
        <dbReference type="ARBA" id="ARBA00022630"/>
    </source>
</evidence>
<dbReference type="STRING" id="183478.A0A364MXU1"/>
<dbReference type="AlphaFoldDB" id="A0A364MXU1"/>
<sequence length="1026" mass="114258">MSSSTPLRIVIVGGGIAGLAAAIALRCPNRQITILEQSRLCSEIGATISLQPNATRILQQDWGMSDLLEDANGTVDCGFRVFSADGTLVNEIPLLARKQYGADRIIWHRQDLHSHLMKTAMDPSREGPVPVVRTASRVVGCDCDTGTVTLRDGETVEADIIIGADGIHSTIRSLLLGKEIKPKPTGSSCYRLMMSSQALKQAAPAFAAHINPQDPYTSMIMAHDCRLIMGPARDGKLYSVVALVPDEKMHEVPDAAQSWVTEGDPQKMLETFKDFPSWAKEMLNQAESVGLWQLRDIDPLDTWVRGRAILIGDAAHAMLPTQGQGASQTIEDAEALGAYFHDIEERIVGAEVTNRLNMVFEARHERASLIQRFSREAAKPATEKGSNEIKMRPDQFMDYNCQYRGAVDWQKQRAIDATLEMEMLVKGGKEPIKPVNVVQPQSASQQSAQPLKDSLETITGNVESNQLTAGTEPRDVDCFDSVDPFSSDFVPNVDDVFNGAYFAPIADTEEIRAPESSGIRNHGDEDARRRHIAFQRSPWLWNPERNQHAFSDYDTVSLDEQNVSLTSSPHMPHASNVVVPDRLSQAARDRIFQLVSKTAPPQMSFSSFPVTDSLDKLIKVGISKRAETDAWIHPYTFQSETSRPEFLTALVAAGCICFGIPSVNKTGLLLQEITRMSLNDLIEKDDSVTRDLQYLQGSMLWLEIGAFCGFKRKMIVAESNLQALITALRRAGRFDNYPSPSTTPTVADGENELNRKWRLWVEDQAYRRSLWLAPTAEAWRKELIRTGYDDATRSLRDILQDESTIMCIPASIDMSVALSGYLHGLAAQIWDHSQQARLLSSSTDPSSQLWTQTRQEKLYQSLRNLTTLLTPAPAVTSLFHEFLQMYLHVNLDMIARFAGKCGEEEAHHAYAQLQSWMRVREARIAVSHAGQIVRAGRAVPPYQVRGPDSMMIYHAIMVLWTYSMLIWDHANKTRPGTPMQESDSDGQLVYLDDDPSQHRPALNAFLFAGQVHPSKLPYAICAALQE</sequence>
<comment type="caution">
    <text evidence="7">The sequence shown here is derived from an EMBL/GenBank/DDBJ whole genome shotgun (WGS) entry which is preliminary data.</text>
</comment>
<evidence type="ECO:0000313" key="8">
    <source>
        <dbReference type="Proteomes" id="UP000249619"/>
    </source>
</evidence>
<feature type="domain" description="FAD-binding" evidence="6">
    <location>
        <begin position="9"/>
        <end position="338"/>
    </location>
</feature>
<dbReference type="Proteomes" id="UP000249619">
    <property type="component" value="Unassembled WGS sequence"/>
</dbReference>
<dbReference type="PANTHER" id="PTHR13789:SF314">
    <property type="entry name" value="FAD-BINDING DOMAIN-CONTAINING PROTEIN"/>
    <property type="match status" value="1"/>
</dbReference>
<evidence type="ECO:0000256" key="1">
    <source>
        <dbReference type="ARBA" id="ARBA00007992"/>
    </source>
</evidence>